<dbReference type="PROSITE" id="PS51201">
    <property type="entry name" value="RCK_N"/>
    <property type="match status" value="1"/>
</dbReference>
<name>A0ABD5UBA9_9EURY</name>
<dbReference type="Gene3D" id="3.40.50.720">
    <property type="entry name" value="NAD(P)-binding Rossmann-like Domain"/>
    <property type="match status" value="1"/>
</dbReference>
<feature type="domain" description="RCK N-terminal" evidence="6">
    <location>
        <begin position="2"/>
        <end position="119"/>
    </location>
</feature>
<dbReference type="AlphaFoldDB" id="A0ABD5UBA9"/>
<evidence type="ECO:0000256" key="1">
    <source>
        <dbReference type="ARBA" id="ARBA00003660"/>
    </source>
</evidence>
<keyword evidence="5" id="KW-0406">Ion transport</keyword>
<dbReference type="Proteomes" id="UP001596406">
    <property type="component" value="Unassembled WGS sequence"/>
</dbReference>
<dbReference type="InterPro" id="IPR050721">
    <property type="entry name" value="Trk_Ktr_HKT_K-transport"/>
</dbReference>
<dbReference type="RefSeq" id="WP_304449173.1">
    <property type="nucleotide sequence ID" value="NZ_JARRAH010000001.1"/>
</dbReference>
<dbReference type="PANTHER" id="PTHR43833:SF5">
    <property type="entry name" value="TRK SYSTEM POTASSIUM UPTAKE PROTEIN TRKA"/>
    <property type="match status" value="1"/>
</dbReference>
<dbReference type="Pfam" id="PF02254">
    <property type="entry name" value="TrkA_N"/>
    <property type="match status" value="1"/>
</dbReference>
<evidence type="ECO:0000313" key="8">
    <source>
        <dbReference type="Proteomes" id="UP001596406"/>
    </source>
</evidence>
<dbReference type="GO" id="GO:0006813">
    <property type="term" value="P:potassium ion transport"/>
    <property type="evidence" value="ECO:0007669"/>
    <property type="project" value="UniProtKB-KW"/>
</dbReference>
<dbReference type="PRINTS" id="PR00335">
    <property type="entry name" value="KUPTAKETRKA"/>
</dbReference>
<organism evidence="7 8">
    <name type="scientific">Halomarina ordinaria</name>
    <dbReference type="NCBI Taxonomy" id="3033939"/>
    <lineage>
        <taxon>Archaea</taxon>
        <taxon>Methanobacteriati</taxon>
        <taxon>Methanobacteriota</taxon>
        <taxon>Stenosarchaea group</taxon>
        <taxon>Halobacteria</taxon>
        <taxon>Halobacteriales</taxon>
        <taxon>Natronomonadaceae</taxon>
        <taxon>Halomarina</taxon>
    </lineage>
</organism>
<reference evidence="7 8" key="1">
    <citation type="journal article" date="2019" name="Int. J. Syst. Evol. Microbiol.">
        <title>The Global Catalogue of Microorganisms (GCM) 10K type strain sequencing project: providing services to taxonomists for standard genome sequencing and annotation.</title>
        <authorList>
            <consortium name="The Broad Institute Genomics Platform"/>
            <consortium name="The Broad Institute Genome Sequencing Center for Infectious Disease"/>
            <person name="Wu L."/>
            <person name="Ma J."/>
        </authorList>
    </citation>
    <scope>NUCLEOTIDE SEQUENCE [LARGE SCALE GENOMIC DNA]</scope>
    <source>
        <strain evidence="7 8">PSRA2</strain>
    </source>
</reference>
<dbReference type="PANTHER" id="PTHR43833">
    <property type="entry name" value="POTASSIUM CHANNEL PROTEIN 2-RELATED-RELATED"/>
    <property type="match status" value="1"/>
</dbReference>
<evidence type="ECO:0000256" key="5">
    <source>
        <dbReference type="ARBA" id="ARBA00023065"/>
    </source>
</evidence>
<comment type="caution">
    <text evidence="7">The sequence shown here is derived from an EMBL/GenBank/DDBJ whole genome shotgun (WGS) entry which is preliminary data.</text>
</comment>
<dbReference type="InterPro" id="IPR036291">
    <property type="entry name" value="NAD(P)-bd_dom_sf"/>
</dbReference>
<dbReference type="GO" id="GO:0034220">
    <property type="term" value="P:monoatomic ion transmembrane transport"/>
    <property type="evidence" value="ECO:0007669"/>
    <property type="project" value="UniProtKB-KW"/>
</dbReference>
<evidence type="ECO:0000256" key="4">
    <source>
        <dbReference type="ARBA" id="ARBA00022958"/>
    </source>
</evidence>
<keyword evidence="7" id="KW-0407">Ion channel</keyword>
<evidence type="ECO:0000256" key="3">
    <source>
        <dbReference type="ARBA" id="ARBA00022538"/>
    </source>
</evidence>
<protein>
    <submittedName>
        <fullName evidence="7">Potassium channel family protein</fullName>
    </submittedName>
</protein>
<keyword evidence="8" id="KW-1185">Reference proteome</keyword>
<keyword evidence="3" id="KW-0633">Potassium transport</keyword>
<dbReference type="InterPro" id="IPR006036">
    <property type="entry name" value="K_uptake_TrkA"/>
</dbReference>
<dbReference type="SUPFAM" id="SSF51735">
    <property type="entry name" value="NAD(P)-binding Rossmann-fold domains"/>
    <property type="match status" value="1"/>
</dbReference>
<sequence>MNERAVIVGGGRVGRHTAEQLIEHGYSVTIVERDAEKVEALSSRRVGTVVEGDGTDRETLREAGAAEANIVAALTDDTSANVIVCGLARELSPEVETLARVAEDGEQQYQYLSDVDSVVYPAAAGADVTVDRILRD</sequence>
<keyword evidence="2" id="KW-0813">Transport</keyword>
<evidence type="ECO:0000259" key="6">
    <source>
        <dbReference type="PROSITE" id="PS51201"/>
    </source>
</evidence>
<gene>
    <name evidence="7" type="ORF">ACFQHK_13420</name>
</gene>
<keyword evidence="4" id="KW-0630">Potassium</keyword>
<evidence type="ECO:0000313" key="7">
    <source>
        <dbReference type="EMBL" id="MFC6837508.1"/>
    </source>
</evidence>
<comment type="function">
    <text evidence="1">Part of a potassium transport system.</text>
</comment>
<accession>A0ABD5UBA9</accession>
<proteinExistence type="predicted"/>
<evidence type="ECO:0000256" key="2">
    <source>
        <dbReference type="ARBA" id="ARBA00022448"/>
    </source>
</evidence>
<dbReference type="InterPro" id="IPR003148">
    <property type="entry name" value="RCK_N"/>
</dbReference>
<dbReference type="EMBL" id="JBHSXM010000001">
    <property type="protein sequence ID" value="MFC6837508.1"/>
    <property type="molecule type" value="Genomic_DNA"/>
</dbReference>